<accession>A0A6A5Y6G3</accession>
<sequence length="126" mass="14014">MLLVSYTGALGGALGGECSMSMRSQGLLIDGPSIGPITDLQSVSTCHRSAVNRSPERDPWFVSRDLPPYRRYPDARPHSSCTTTTAHCILSLIRNFFAFHRARALPSLPHRSRTKFRIITSRMLVN</sequence>
<dbReference type="RefSeq" id="XP_033388739.1">
    <property type="nucleotide sequence ID" value="XM_033534636.1"/>
</dbReference>
<evidence type="ECO:0000313" key="1">
    <source>
        <dbReference type="EMBL" id="KAF2020400.1"/>
    </source>
</evidence>
<dbReference type="GeneID" id="54292033"/>
<proteinExistence type="predicted"/>
<name>A0A6A5Y6G3_9PLEO</name>
<dbReference type="AlphaFoldDB" id="A0A6A5Y6G3"/>
<reference evidence="1" key="1">
    <citation type="journal article" date="2020" name="Stud. Mycol.">
        <title>101 Dothideomycetes genomes: a test case for predicting lifestyles and emergence of pathogens.</title>
        <authorList>
            <person name="Haridas S."/>
            <person name="Albert R."/>
            <person name="Binder M."/>
            <person name="Bloem J."/>
            <person name="Labutti K."/>
            <person name="Salamov A."/>
            <person name="Andreopoulos B."/>
            <person name="Baker S."/>
            <person name="Barry K."/>
            <person name="Bills G."/>
            <person name="Bluhm B."/>
            <person name="Cannon C."/>
            <person name="Castanera R."/>
            <person name="Culley D."/>
            <person name="Daum C."/>
            <person name="Ezra D."/>
            <person name="Gonzalez J."/>
            <person name="Henrissat B."/>
            <person name="Kuo A."/>
            <person name="Liang C."/>
            <person name="Lipzen A."/>
            <person name="Lutzoni F."/>
            <person name="Magnuson J."/>
            <person name="Mondo S."/>
            <person name="Nolan M."/>
            <person name="Ohm R."/>
            <person name="Pangilinan J."/>
            <person name="Park H.-J."/>
            <person name="Ramirez L."/>
            <person name="Alfaro M."/>
            <person name="Sun H."/>
            <person name="Tritt A."/>
            <person name="Yoshinaga Y."/>
            <person name="Zwiers L.-H."/>
            <person name="Turgeon B."/>
            <person name="Goodwin S."/>
            <person name="Spatafora J."/>
            <person name="Crous P."/>
            <person name="Grigoriev I."/>
        </authorList>
    </citation>
    <scope>NUCLEOTIDE SEQUENCE</scope>
    <source>
        <strain evidence="1">CBS 175.79</strain>
    </source>
</reference>
<dbReference type="Proteomes" id="UP000799778">
    <property type="component" value="Unassembled WGS sequence"/>
</dbReference>
<evidence type="ECO:0000313" key="2">
    <source>
        <dbReference type="Proteomes" id="UP000799778"/>
    </source>
</evidence>
<gene>
    <name evidence="1" type="ORF">BU24DRAFT_788</name>
</gene>
<keyword evidence="2" id="KW-1185">Reference proteome</keyword>
<organism evidence="1 2">
    <name type="scientific">Aaosphaeria arxii CBS 175.79</name>
    <dbReference type="NCBI Taxonomy" id="1450172"/>
    <lineage>
        <taxon>Eukaryota</taxon>
        <taxon>Fungi</taxon>
        <taxon>Dikarya</taxon>
        <taxon>Ascomycota</taxon>
        <taxon>Pezizomycotina</taxon>
        <taxon>Dothideomycetes</taxon>
        <taxon>Pleosporomycetidae</taxon>
        <taxon>Pleosporales</taxon>
        <taxon>Pleosporales incertae sedis</taxon>
        <taxon>Aaosphaeria</taxon>
    </lineage>
</organism>
<protein>
    <submittedName>
        <fullName evidence="1">Uncharacterized protein</fullName>
    </submittedName>
</protein>
<dbReference type="EMBL" id="ML978066">
    <property type="protein sequence ID" value="KAF2020400.1"/>
    <property type="molecule type" value="Genomic_DNA"/>
</dbReference>